<accession>T1EPB4</accession>
<name>T1EPB4_HELRO</name>
<feature type="domain" description="BHLH" evidence="1">
    <location>
        <begin position="14"/>
        <end position="67"/>
    </location>
</feature>
<dbReference type="CDD" id="cd00083">
    <property type="entry name" value="bHLH_SF"/>
    <property type="match status" value="1"/>
</dbReference>
<dbReference type="KEGG" id="hro:HELRODRAFT_159693"/>
<dbReference type="InterPro" id="IPR036638">
    <property type="entry name" value="HLH_DNA-bd_sf"/>
</dbReference>
<dbReference type="EnsemblMetazoa" id="HelroT159693">
    <property type="protein sequence ID" value="HelroP159693"/>
    <property type="gene ID" value="HelroG159693"/>
</dbReference>
<dbReference type="OrthoDB" id="6287168at2759"/>
<dbReference type="EMBL" id="KB095811">
    <property type="protein sequence ID" value="ESO13089.1"/>
    <property type="molecule type" value="Genomic_DNA"/>
</dbReference>
<dbReference type="GO" id="GO:0046983">
    <property type="term" value="F:protein dimerization activity"/>
    <property type="evidence" value="ECO:0007669"/>
    <property type="project" value="InterPro"/>
</dbReference>
<dbReference type="HOGENOM" id="CLU_984401_0_0_1"/>
<reference evidence="4" key="1">
    <citation type="submission" date="2012-12" db="EMBL/GenBank/DDBJ databases">
        <authorList>
            <person name="Hellsten U."/>
            <person name="Grimwood J."/>
            <person name="Chapman J.A."/>
            <person name="Shapiro H."/>
            <person name="Aerts A."/>
            <person name="Otillar R.P."/>
            <person name="Terry A.Y."/>
            <person name="Boore J.L."/>
            <person name="Simakov O."/>
            <person name="Marletaz F."/>
            <person name="Cho S.-J."/>
            <person name="Edsinger-Gonzales E."/>
            <person name="Havlak P."/>
            <person name="Kuo D.-H."/>
            <person name="Larsson T."/>
            <person name="Lv J."/>
            <person name="Arendt D."/>
            <person name="Savage R."/>
            <person name="Osoegawa K."/>
            <person name="de Jong P."/>
            <person name="Lindberg D.R."/>
            <person name="Seaver E.C."/>
            <person name="Weisblat D.A."/>
            <person name="Putnam N.H."/>
            <person name="Grigoriev I.V."/>
            <person name="Rokhsar D.S."/>
        </authorList>
    </citation>
    <scope>NUCLEOTIDE SEQUENCE</scope>
</reference>
<evidence type="ECO:0000313" key="3">
    <source>
        <dbReference type="EnsemblMetazoa" id="HelroP159693"/>
    </source>
</evidence>
<dbReference type="Pfam" id="PF00010">
    <property type="entry name" value="HLH"/>
    <property type="match status" value="1"/>
</dbReference>
<dbReference type="SUPFAM" id="SSF47459">
    <property type="entry name" value="HLH, helix-loop-helix DNA-binding domain"/>
    <property type="match status" value="1"/>
</dbReference>
<dbReference type="InterPro" id="IPR011598">
    <property type="entry name" value="bHLH_dom"/>
</dbReference>
<dbReference type="CTD" id="20198414"/>
<dbReference type="RefSeq" id="XP_009009809.1">
    <property type="nucleotide sequence ID" value="XM_009011561.1"/>
</dbReference>
<dbReference type="GeneID" id="20198414"/>
<sequence length="283" mass="32176">MNNDKEKYFAKESLLKARKRHFDSRWRANIASCFETLLNIIPLSKRANKKQSKANILKAAEEHLGFLEAHLSTLLLKKAKKENVDDVDNYCALSMNKIKEDFIEEQHAKPRRYNIKEETQLAKSCRRSLDREFEISKTNEHGGCIVNDIMYYDPQMLLNISRSYVASDINVEDEVEVNIEKYDETDNIEVDGHNSQMSSSSLAPSPAARLSITSDPWMAPSCFASLIAQNTLNATHYNNYCEEGRGNDQAAKSGTDTILSNLYDSSDDYIGRHSPLFGALMQF</sequence>
<dbReference type="Proteomes" id="UP000015101">
    <property type="component" value="Unassembled WGS sequence"/>
</dbReference>
<reference evidence="3" key="3">
    <citation type="submission" date="2015-06" db="UniProtKB">
        <authorList>
            <consortium name="EnsemblMetazoa"/>
        </authorList>
    </citation>
    <scope>IDENTIFICATION</scope>
</reference>
<dbReference type="EMBL" id="AMQM01000304">
    <property type="status" value="NOT_ANNOTATED_CDS"/>
    <property type="molecule type" value="Genomic_DNA"/>
</dbReference>
<dbReference type="SMART" id="SM00353">
    <property type="entry name" value="HLH"/>
    <property type="match status" value="1"/>
</dbReference>
<evidence type="ECO:0000259" key="1">
    <source>
        <dbReference type="PROSITE" id="PS50888"/>
    </source>
</evidence>
<proteinExistence type="predicted"/>
<evidence type="ECO:0000313" key="4">
    <source>
        <dbReference type="Proteomes" id="UP000015101"/>
    </source>
</evidence>
<dbReference type="Gene3D" id="4.10.280.10">
    <property type="entry name" value="Helix-loop-helix DNA-binding domain"/>
    <property type="match status" value="1"/>
</dbReference>
<evidence type="ECO:0000313" key="2">
    <source>
        <dbReference type="EMBL" id="ESO13089.1"/>
    </source>
</evidence>
<dbReference type="PROSITE" id="PS50888">
    <property type="entry name" value="BHLH"/>
    <property type="match status" value="1"/>
</dbReference>
<reference evidence="2 4" key="2">
    <citation type="journal article" date="2013" name="Nature">
        <title>Insights into bilaterian evolution from three spiralian genomes.</title>
        <authorList>
            <person name="Simakov O."/>
            <person name="Marletaz F."/>
            <person name="Cho S.J."/>
            <person name="Edsinger-Gonzales E."/>
            <person name="Havlak P."/>
            <person name="Hellsten U."/>
            <person name="Kuo D.H."/>
            <person name="Larsson T."/>
            <person name="Lv J."/>
            <person name="Arendt D."/>
            <person name="Savage R."/>
            <person name="Osoegawa K."/>
            <person name="de Jong P."/>
            <person name="Grimwood J."/>
            <person name="Chapman J.A."/>
            <person name="Shapiro H."/>
            <person name="Aerts A."/>
            <person name="Otillar R.P."/>
            <person name="Terry A.Y."/>
            <person name="Boore J.L."/>
            <person name="Grigoriev I.V."/>
            <person name="Lindberg D.R."/>
            <person name="Seaver E.C."/>
            <person name="Weisblat D.A."/>
            <person name="Putnam N.H."/>
            <person name="Rokhsar D.S."/>
        </authorList>
    </citation>
    <scope>NUCLEOTIDE SEQUENCE</scope>
</reference>
<gene>
    <name evidence="3" type="primary">20198414</name>
    <name evidence="2" type="ORF">HELRODRAFT_159693</name>
</gene>
<keyword evidence="4" id="KW-1185">Reference proteome</keyword>
<protein>
    <recommendedName>
        <fullName evidence="1">BHLH domain-containing protein</fullName>
    </recommendedName>
</protein>
<dbReference type="AlphaFoldDB" id="T1EPB4"/>
<organism evidence="3 4">
    <name type="scientific">Helobdella robusta</name>
    <name type="common">Californian leech</name>
    <dbReference type="NCBI Taxonomy" id="6412"/>
    <lineage>
        <taxon>Eukaryota</taxon>
        <taxon>Metazoa</taxon>
        <taxon>Spiralia</taxon>
        <taxon>Lophotrochozoa</taxon>
        <taxon>Annelida</taxon>
        <taxon>Clitellata</taxon>
        <taxon>Hirudinea</taxon>
        <taxon>Rhynchobdellida</taxon>
        <taxon>Glossiphoniidae</taxon>
        <taxon>Helobdella</taxon>
    </lineage>
</organism>
<dbReference type="InParanoid" id="T1EPB4"/>